<dbReference type="GO" id="GO:0016757">
    <property type="term" value="F:glycosyltransferase activity"/>
    <property type="evidence" value="ECO:0007669"/>
    <property type="project" value="UniProtKB-KW"/>
</dbReference>
<dbReference type="CDD" id="cd04194">
    <property type="entry name" value="GT8_A4GalT_like"/>
    <property type="match status" value="1"/>
</dbReference>
<accession>B7C7N8</accession>
<dbReference type="InterPro" id="IPR029044">
    <property type="entry name" value="Nucleotide-diphossugar_trans"/>
</dbReference>
<evidence type="ECO:0000313" key="5">
    <source>
        <dbReference type="Proteomes" id="UP000004315"/>
    </source>
</evidence>
<evidence type="ECO:0000256" key="2">
    <source>
        <dbReference type="ARBA" id="ARBA00022679"/>
    </source>
</evidence>
<reference evidence="4 5" key="1">
    <citation type="submission" date="2008-10" db="EMBL/GenBank/DDBJ databases">
        <authorList>
            <person name="Fulton L."/>
            <person name="Clifton S."/>
            <person name="Fulton B."/>
            <person name="Xu J."/>
            <person name="Minx P."/>
            <person name="Pepin K.H."/>
            <person name="Johnson M."/>
            <person name="Bhonagiri V."/>
            <person name="Nash W.E."/>
            <person name="Mardis E.R."/>
            <person name="Wilson R.K."/>
        </authorList>
    </citation>
    <scope>NUCLEOTIDE SEQUENCE [LARGE SCALE GENOMIC DNA]</scope>
    <source>
        <strain evidence="4 5">DSM 3989</strain>
    </source>
</reference>
<dbReference type="InterPro" id="IPR050748">
    <property type="entry name" value="Glycosyltrans_8_dom-fam"/>
</dbReference>
<gene>
    <name evidence="4" type="ORF">EUBIFOR_00186</name>
</gene>
<dbReference type="PANTHER" id="PTHR13778">
    <property type="entry name" value="GLYCOSYLTRANSFERASE 8 DOMAIN-CONTAINING PROTEIN"/>
    <property type="match status" value="1"/>
</dbReference>
<keyword evidence="2 4" id="KW-0808">Transferase</keyword>
<evidence type="ECO:0000256" key="3">
    <source>
        <dbReference type="ARBA" id="ARBA00022723"/>
    </source>
</evidence>
<dbReference type="GO" id="GO:0046872">
    <property type="term" value="F:metal ion binding"/>
    <property type="evidence" value="ECO:0007669"/>
    <property type="project" value="UniProtKB-KW"/>
</dbReference>
<dbReference type="Gene3D" id="3.90.550.10">
    <property type="entry name" value="Spore Coat Polysaccharide Biosynthesis Protein SpsA, Chain A"/>
    <property type="match status" value="1"/>
</dbReference>
<comment type="caution">
    <text evidence="4">The sequence shown here is derived from an EMBL/GenBank/DDBJ whole genome shotgun (WGS) entry which is preliminary data.</text>
</comment>
<protein>
    <submittedName>
        <fullName evidence="4">Glycosyltransferase, family 8</fullName>
    </submittedName>
</protein>
<dbReference type="PANTHER" id="PTHR13778:SF47">
    <property type="entry name" value="LIPOPOLYSACCHARIDE 1,3-GALACTOSYLTRANSFERASE"/>
    <property type="match status" value="1"/>
</dbReference>
<dbReference type="SUPFAM" id="SSF53448">
    <property type="entry name" value="Nucleotide-diphospho-sugar transferases"/>
    <property type="match status" value="1"/>
</dbReference>
<dbReference type="Proteomes" id="UP000004315">
    <property type="component" value="Unassembled WGS sequence"/>
</dbReference>
<keyword evidence="1" id="KW-0328">Glycosyltransferase</keyword>
<evidence type="ECO:0000313" key="4">
    <source>
        <dbReference type="EMBL" id="EEC91220.1"/>
    </source>
</evidence>
<evidence type="ECO:0000256" key="1">
    <source>
        <dbReference type="ARBA" id="ARBA00022676"/>
    </source>
</evidence>
<dbReference type="HOGENOM" id="CLU_050833_2_1_9"/>
<sequence>MDVLTTCPFFLMGGVVVMRNAIVLACDNSYMDKLETTIKSICAHNKNIKFYILNEDLPIEWFRLMTKRLSYFNSEILNIKVSGDSFKKFRCPSEHINYQSYFRYLIPDYVSEEKVLYLDCDIIVTESLDGLFNLDLKNYPVAAVPDLPTTNDGFNSGVLLINNKYWRENDILNKLIKLTVEYHEKVYGDQGILNILFKDKWYRLPLTYNLQVGSDSQEHMIGNMEWYKLFDGIPKVIHYTYTHKPWLMYNMTRFKEVWWFYHGISWDKMILNEPRVYESFNNLIDVPKHNAVIYTNTQDLHGIEALIKNLPNVNFHILAHTLFGPRVVSLEKYMNVSLYPEFNLFKETEVLNTMDIYLDVNYEGEVDYIINRVHKIGKPIYSFESTNHDVSGLNYIYKDNDVEKMIKDINEYLQNL</sequence>
<dbReference type="STRING" id="518637.EUBIFOR_00186"/>
<dbReference type="InterPro" id="IPR002495">
    <property type="entry name" value="Glyco_trans_8"/>
</dbReference>
<keyword evidence="5" id="KW-1185">Reference proteome</keyword>
<dbReference type="AlphaFoldDB" id="B7C7N8"/>
<keyword evidence="3" id="KW-0479">Metal-binding</keyword>
<proteinExistence type="predicted"/>
<dbReference type="EMBL" id="ABYT01000015">
    <property type="protein sequence ID" value="EEC91220.1"/>
    <property type="molecule type" value="Genomic_DNA"/>
</dbReference>
<organism evidence="4 5">
    <name type="scientific">Holdemanella biformis DSM 3989</name>
    <dbReference type="NCBI Taxonomy" id="518637"/>
    <lineage>
        <taxon>Bacteria</taxon>
        <taxon>Bacillati</taxon>
        <taxon>Bacillota</taxon>
        <taxon>Erysipelotrichia</taxon>
        <taxon>Erysipelotrichales</taxon>
        <taxon>Erysipelotrichaceae</taxon>
        <taxon>Holdemanella</taxon>
    </lineage>
</organism>
<dbReference type="eggNOG" id="COG1442">
    <property type="taxonomic scope" value="Bacteria"/>
</dbReference>
<dbReference type="Pfam" id="PF01501">
    <property type="entry name" value="Glyco_transf_8"/>
    <property type="match status" value="1"/>
</dbReference>
<name>B7C7N8_9FIRM</name>
<reference evidence="4 5" key="2">
    <citation type="submission" date="2008-11" db="EMBL/GenBank/DDBJ databases">
        <title>Draft genome sequence of Eubacterium biforme (DSM 3989).</title>
        <authorList>
            <person name="Sudarsanam P."/>
            <person name="Ley R."/>
            <person name="Guruge J."/>
            <person name="Turnbaugh P.J."/>
            <person name="Mahowald M."/>
            <person name="Liep D."/>
            <person name="Gordon J."/>
        </authorList>
    </citation>
    <scope>NUCLEOTIDE SEQUENCE [LARGE SCALE GENOMIC DNA]</scope>
    <source>
        <strain evidence="4 5">DSM 3989</strain>
    </source>
</reference>